<keyword evidence="3" id="KW-0804">Transcription</keyword>
<dbReference type="PANTHER" id="PTHR42756:SF1">
    <property type="entry name" value="TRANSCRIPTIONAL REPRESSOR OF EMRAB OPERON"/>
    <property type="match status" value="1"/>
</dbReference>
<keyword evidence="2" id="KW-0238">DNA-binding</keyword>
<dbReference type="SUPFAM" id="SSF46785">
    <property type="entry name" value="Winged helix' DNA-binding domain"/>
    <property type="match status" value="1"/>
</dbReference>
<feature type="domain" description="HTH marR-type" evidence="4">
    <location>
        <begin position="7"/>
        <end position="136"/>
    </location>
</feature>
<reference evidence="5 6" key="1">
    <citation type="submission" date="2021-07" db="EMBL/GenBank/DDBJ databases">
        <title>Actinomadura sp. PM05-2 isolated from lichen.</title>
        <authorList>
            <person name="Somphong A."/>
            <person name="Phongsopitanun W."/>
            <person name="Tanasupawat S."/>
            <person name="Peongsungnone V."/>
        </authorList>
    </citation>
    <scope>NUCLEOTIDE SEQUENCE [LARGE SCALE GENOMIC DNA]</scope>
    <source>
        <strain evidence="5 6">PM05-2</strain>
    </source>
</reference>
<keyword evidence="1" id="KW-0805">Transcription regulation</keyword>
<dbReference type="PRINTS" id="PR00598">
    <property type="entry name" value="HTHMARR"/>
</dbReference>
<dbReference type="SMART" id="SM00347">
    <property type="entry name" value="HTH_MARR"/>
    <property type="match status" value="1"/>
</dbReference>
<protein>
    <submittedName>
        <fullName evidence="5">MarR family transcriptional regulator</fullName>
    </submittedName>
</protein>
<dbReference type="PANTHER" id="PTHR42756">
    <property type="entry name" value="TRANSCRIPTIONAL REGULATOR, MARR"/>
    <property type="match status" value="1"/>
</dbReference>
<dbReference type="Pfam" id="PF01047">
    <property type="entry name" value="MarR"/>
    <property type="match status" value="1"/>
</dbReference>
<comment type="caution">
    <text evidence="5">The sequence shown here is derived from an EMBL/GenBank/DDBJ whole genome shotgun (WGS) entry which is preliminary data.</text>
</comment>
<dbReference type="RefSeq" id="WP_220170930.1">
    <property type="nucleotide sequence ID" value="NZ_JAIBOA010000040.1"/>
</dbReference>
<organism evidence="5 6">
    <name type="scientific">Actinomadura parmotrematis</name>
    <dbReference type="NCBI Taxonomy" id="2864039"/>
    <lineage>
        <taxon>Bacteria</taxon>
        <taxon>Bacillati</taxon>
        <taxon>Actinomycetota</taxon>
        <taxon>Actinomycetes</taxon>
        <taxon>Streptosporangiales</taxon>
        <taxon>Thermomonosporaceae</taxon>
        <taxon>Actinomadura</taxon>
    </lineage>
</organism>
<dbReference type="InterPro" id="IPR036388">
    <property type="entry name" value="WH-like_DNA-bd_sf"/>
</dbReference>
<evidence type="ECO:0000259" key="4">
    <source>
        <dbReference type="PROSITE" id="PS50995"/>
    </source>
</evidence>
<dbReference type="InterPro" id="IPR000835">
    <property type="entry name" value="HTH_MarR-typ"/>
</dbReference>
<dbReference type="PROSITE" id="PS50995">
    <property type="entry name" value="HTH_MARR_2"/>
    <property type="match status" value="1"/>
</dbReference>
<gene>
    <name evidence="5" type="ORF">K1Y72_35440</name>
</gene>
<evidence type="ECO:0000313" key="6">
    <source>
        <dbReference type="Proteomes" id="UP000774570"/>
    </source>
</evidence>
<evidence type="ECO:0000256" key="2">
    <source>
        <dbReference type="ARBA" id="ARBA00023125"/>
    </source>
</evidence>
<evidence type="ECO:0000256" key="1">
    <source>
        <dbReference type="ARBA" id="ARBA00023015"/>
    </source>
</evidence>
<dbReference type="Proteomes" id="UP000774570">
    <property type="component" value="Unassembled WGS sequence"/>
</dbReference>
<accession>A0ABS7G4S9</accession>
<proteinExistence type="predicted"/>
<evidence type="ECO:0000256" key="3">
    <source>
        <dbReference type="ARBA" id="ARBA00023163"/>
    </source>
</evidence>
<sequence length="145" mass="15824">MSAETPEDRFFRELGAAHAALRQAFARHAGLSAQRVRLLVRLHRAGETAHSDLRRVLGADGATVTRLVKELEADGLATRRLDPSDNRHTLAALTPAGARAAADLERRHQAYQEHLLAGVAPDERDAFLGTLARIRANLTAQEPPQ</sequence>
<name>A0ABS7G4S9_9ACTN</name>
<evidence type="ECO:0000313" key="5">
    <source>
        <dbReference type="EMBL" id="MBW8487693.1"/>
    </source>
</evidence>
<dbReference type="InterPro" id="IPR036390">
    <property type="entry name" value="WH_DNA-bd_sf"/>
</dbReference>
<dbReference type="Gene3D" id="1.10.10.10">
    <property type="entry name" value="Winged helix-like DNA-binding domain superfamily/Winged helix DNA-binding domain"/>
    <property type="match status" value="1"/>
</dbReference>
<dbReference type="EMBL" id="JAIBOA010000040">
    <property type="protein sequence ID" value="MBW8487693.1"/>
    <property type="molecule type" value="Genomic_DNA"/>
</dbReference>
<keyword evidence="6" id="KW-1185">Reference proteome</keyword>